<evidence type="ECO:0008006" key="4">
    <source>
        <dbReference type="Google" id="ProtNLM"/>
    </source>
</evidence>
<organism evidence="2 3">
    <name type="scientific">Psittacicella melopsittaci</name>
    <dbReference type="NCBI Taxonomy" id="2028576"/>
    <lineage>
        <taxon>Bacteria</taxon>
        <taxon>Pseudomonadati</taxon>
        <taxon>Pseudomonadota</taxon>
        <taxon>Gammaproteobacteria</taxon>
        <taxon>Pasteurellales</taxon>
        <taxon>Psittacicellaceae</taxon>
        <taxon>Psittacicella</taxon>
    </lineage>
</organism>
<dbReference type="OrthoDB" id="5297981at2"/>
<accession>A0A3A1YA49</accession>
<dbReference type="EMBL" id="NRJH01000001">
    <property type="protein sequence ID" value="RIY34206.1"/>
    <property type="molecule type" value="Genomic_DNA"/>
</dbReference>
<gene>
    <name evidence="2" type="ORF">CJP74_00005</name>
</gene>
<dbReference type="InterPro" id="IPR014121">
    <property type="entry name" value="TraN_Ftype"/>
</dbReference>
<feature type="chain" id="PRO_5017393152" description="Conjugal transfer mating pair stabilization protein TraN" evidence="1">
    <location>
        <begin position="26"/>
        <end position="1011"/>
    </location>
</feature>
<comment type="caution">
    <text evidence="2">The sequence shown here is derived from an EMBL/GenBank/DDBJ whole genome shotgun (WGS) entry which is preliminary data.</text>
</comment>
<dbReference type="Proteomes" id="UP000266258">
    <property type="component" value="Unassembled WGS sequence"/>
</dbReference>
<dbReference type="AlphaFoldDB" id="A0A3A1YA49"/>
<reference evidence="2 3" key="1">
    <citation type="submission" date="2017-08" db="EMBL/GenBank/DDBJ databases">
        <title>Reclassification of Bisgaard taxon 37 and 44.</title>
        <authorList>
            <person name="Christensen H."/>
        </authorList>
    </citation>
    <scope>NUCLEOTIDE SEQUENCE [LARGE SCALE GENOMIC DNA]</scope>
    <source>
        <strain evidence="2 3">B96_4</strain>
    </source>
</reference>
<evidence type="ECO:0000256" key="1">
    <source>
        <dbReference type="SAM" id="SignalP"/>
    </source>
</evidence>
<sequence length="1011" mass="112734">MRLSWLKQLFWGLSIGCLLLTGVQANPTAQAQKILQAGNNPNSPEYQSYLALRNDPKFMQLITQLNWQNLQDFNFAKLTSAQQQQLVKLVASMLQAPPTIVDPSQQATWDASKDYAEQASGIASRSLAQMPNLQITPELTSGLEPGQTAQVSKPCFKQTNSQVSCTQPRIIVGKCIVRPTWQGSNTGTGDIEQTPAFAKNNKSCGKNCFSTQITLTGKARFYEQSLVVLHALEKMRFTVRLVEGDVPVIYQGQQLKQNEIDVSEHYQARSKTLSLKLTKRITRNRNQDVTLEVRGYFTRDLKPTHIDWNLESCPWQRLTQEFKRGQLNETTHLASLNIVPAWLMLTGMARQVTPQNLAQVPLVASTKLYTARCLVKPVALPTDKKSCVKINGKTYCRIANPYNPYLEANAFCEQIEITWQYPTQVKASCKDALAQALKDNPQGKCQLKQTTSIYQTNQVVAQEQDPYNLQYAQIEKNYANKGQRVRGIVGYTYEYQCSKITRQANCAQGVVSNTAYDNCPLEVNVEELQKNYRIWRTEVCAMGRNCPSFIVYANASKKPKAQAASATFKLEDYLSKPSSSSGTGKVVSLHKNCQISQQDNDLISYRCWQQQSFTTSVVKTQSKCAKYTCSPGDIGCDRLTQAHDVSKALASFSLLTGLQEETSCDPRTGVCRLFAGKAHSCRCSGKGLVDCCNLPTQASLNDYLSLGFKLTQLNEYASRSFGYENPLGSWSNLGDLVNQGFSKAYQFSKNNLTSLYENFVGNSAATSTTLATAPQQPLSQQQVKFMQRLLNGVYAWIKDNLGAEVAGRVFTTQGANVTINPKVTQAFNYAMFVYTSYTFVKNSMELAYACEEREVELANKRKLRSCTTVGTYCSQRIMGSCIQTTTTSCCYSSPLARILQEQIRAQLNLGFGSAQVPNCAPLTDAELEKVDWDKINLDEWIGIMLANPEFAALGAKLADQRTLLSRTTQQGIYDQREAGQRNSDRLSHLGTNLTLDAFVSRAIEFLINQRP</sequence>
<keyword evidence="3" id="KW-1185">Reference proteome</keyword>
<name>A0A3A1YA49_9GAMM</name>
<dbReference type="RefSeq" id="WP_119496225.1">
    <property type="nucleotide sequence ID" value="NZ_NRJH01000001.1"/>
</dbReference>
<feature type="signal peptide" evidence="1">
    <location>
        <begin position="1"/>
        <end position="25"/>
    </location>
</feature>
<evidence type="ECO:0000313" key="2">
    <source>
        <dbReference type="EMBL" id="RIY34206.1"/>
    </source>
</evidence>
<proteinExistence type="predicted"/>
<evidence type="ECO:0000313" key="3">
    <source>
        <dbReference type="Proteomes" id="UP000266258"/>
    </source>
</evidence>
<keyword evidence="1" id="KW-0732">Signal</keyword>
<dbReference type="Pfam" id="PF06986">
    <property type="entry name" value="F_T4SS_TraN"/>
    <property type="match status" value="1"/>
</dbReference>
<protein>
    <recommendedName>
        <fullName evidence="4">Conjugal transfer mating pair stabilization protein TraN</fullName>
    </recommendedName>
</protein>